<reference evidence="2" key="2">
    <citation type="submission" date="2018-08" db="UniProtKB">
        <authorList>
            <consortium name="EnsemblPlants"/>
        </authorList>
    </citation>
    <scope>IDENTIFICATION</scope>
    <source>
        <strain evidence="2">Yugu1</strain>
    </source>
</reference>
<feature type="signal peptide" evidence="1">
    <location>
        <begin position="1"/>
        <end position="20"/>
    </location>
</feature>
<dbReference type="InParanoid" id="K4A4B8"/>
<evidence type="ECO:0000313" key="2">
    <source>
        <dbReference type="EnsemblPlants" id="KQL25359"/>
    </source>
</evidence>
<dbReference type="AlphaFoldDB" id="K4A4B8"/>
<name>K4A4B8_SETIT</name>
<evidence type="ECO:0000256" key="1">
    <source>
        <dbReference type="SAM" id="SignalP"/>
    </source>
</evidence>
<feature type="chain" id="PRO_5010128550" evidence="1">
    <location>
        <begin position="21"/>
        <end position="49"/>
    </location>
</feature>
<proteinExistence type="predicted"/>
<protein>
    <submittedName>
        <fullName evidence="2">Uncharacterized protein</fullName>
    </submittedName>
</protein>
<reference evidence="3" key="1">
    <citation type="journal article" date="2012" name="Nat. Biotechnol.">
        <title>Reference genome sequence of the model plant Setaria.</title>
        <authorList>
            <person name="Bennetzen J.L."/>
            <person name="Schmutz J."/>
            <person name="Wang H."/>
            <person name="Percifield R."/>
            <person name="Hawkins J."/>
            <person name="Pontaroli A.C."/>
            <person name="Estep M."/>
            <person name="Feng L."/>
            <person name="Vaughn J.N."/>
            <person name="Grimwood J."/>
            <person name="Jenkins J."/>
            <person name="Barry K."/>
            <person name="Lindquist E."/>
            <person name="Hellsten U."/>
            <person name="Deshpande S."/>
            <person name="Wang X."/>
            <person name="Wu X."/>
            <person name="Mitros T."/>
            <person name="Triplett J."/>
            <person name="Yang X."/>
            <person name="Ye C.Y."/>
            <person name="Mauro-Herrera M."/>
            <person name="Wang L."/>
            <person name="Li P."/>
            <person name="Sharma M."/>
            <person name="Sharma R."/>
            <person name="Ronald P.C."/>
            <person name="Panaud O."/>
            <person name="Kellogg E.A."/>
            <person name="Brutnell T.P."/>
            <person name="Doust A.N."/>
            <person name="Tuskan G.A."/>
            <person name="Rokhsar D."/>
            <person name="Devos K.M."/>
        </authorList>
    </citation>
    <scope>NUCLEOTIDE SEQUENCE [LARGE SCALE GENOMIC DNA]</scope>
    <source>
        <strain evidence="3">cv. Yugu1</strain>
    </source>
</reference>
<dbReference type="Proteomes" id="UP000004995">
    <property type="component" value="Unassembled WGS sequence"/>
</dbReference>
<keyword evidence="1" id="KW-0732">Signal</keyword>
<evidence type="ECO:0000313" key="3">
    <source>
        <dbReference type="Proteomes" id="UP000004995"/>
    </source>
</evidence>
<organism evidence="2 3">
    <name type="scientific">Setaria italica</name>
    <name type="common">Foxtail millet</name>
    <name type="synonym">Panicum italicum</name>
    <dbReference type="NCBI Taxonomy" id="4555"/>
    <lineage>
        <taxon>Eukaryota</taxon>
        <taxon>Viridiplantae</taxon>
        <taxon>Streptophyta</taxon>
        <taxon>Embryophyta</taxon>
        <taxon>Tracheophyta</taxon>
        <taxon>Spermatophyta</taxon>
        <taxon>Magnoliopsida</taxon>
        <taxon>Liliopsida</taxon>
        <taxon>Poales</taxon>
        <taxon>Poaceae</taxon>
        <taxon>PACMAD clade</taxon>
        <taxon>Panicoideae</taxon>
        <taxon>Panicodae</taxon>
        <taxon>Paniceae</taxon>
        <taxon>Cenchrinae</taxon>
        <taxon>Setaria</taxon>
    </lineage>
</organism>
<dbReference type="EMBL" id="AGNK02001195">
    <property type="status" value="NOT_ANNOTATED_CDS"/>
    <property type="molecule type" value="Genomic_DNA"/>
</dbReference>
<dbReference type="EnsemblPlants" id="KQL25359">
    <property type="protein sequence ID" value="KQL25359"/>
    <property type="gene ID" value="SETIT_033722mg"/>
</dbReference>
<keyword evidence="3" id="KW-1185">Reference proteome</keyword>
<dbReference type="Gramene" id="KQL25359">
    <property type="protein sequence ID" value="KQL25359"/>
    <property type="gene ID" value="SETIT_033722mg"/>
</dbReference>
<accession>K4A4B8</accession>
<dbReference type="HOGENOM" id="CLU_3145297_0_0_1"/>
<sequence>MLLLMVCFFLLVYYIHRTEADIYIFHGCKKVARVLYHLFYGIVKSVCVG</sequence>